<name>A0ABX8JFI8_9BACT</name>
<protein>
    <submittedName>
        <fullName evidence="5">Tetratricopeptide repeat protein</fullName>
    </submittedName>
</protein>
<gene>
    <name evidence="5" type="ORF">KP005_14230</name>
</gene>
<dbReference type="PROSITE" id="PS50293">
    <property type="entry name" value="TPR_REGION"/>
    <property type="match status" value="1"/>
</dbReference>
<feature type="transmembrane region" description="Helical" evidence="4">
    <location>
        <begin position="131"/>
        <end position="149"/>
    </location>
</feature>
<dbReference type="PANTHER" id="PTHR44227">
    <property type="match status" value="1"/>
</dbReference>
<evidence type="ECO:0000256" key="2">
    <source>
        <dbReference type="ARBA" id="ARBA00022803"/>
    </source>
</evidence>
<keyword evidence="1" id="KW-0677">Repeat</keyword>
<feature type="repeat" description="TPR" evidence="3">
    <location>
        <begin position="447"/>
        <end position="480"/>
    </location>
</feature>
<dbReference type="EMBL" id="CP076724">
    <property type="protein sequence ID" value="QWV96523.1"/>
    <property type="molecule type" value="Genomic_DNA"/>
</dbReference>
<feature type="transmembrane region" description="Helical" evidence="4">
    <location>
        <begin position="316"/>
        <end position="336"/>
    </location>
</feature>
<reference evidence="5 6" key="1">
    <citation type="submission" date="2021-06" db="EMBL/GenBank/DDBJ databases">
        <title>Gemonas diversity in paddy soil.</title>
        <authorList>
            <person name="Liu G."/>
        </authorList>
    </citation>
    <scope>NUCLEOTIDE SEQUENCE [LARGE SCALE GENOMIC DNA]</scope>
    <source>
        <strain evidence="5 6">RG29</strain>
    </source>
</reference>
<sequence length="603" mass="66279">MSTEFRKNVFIFVSFTIIALAAYANTFHVPFQFDDDAYVVNNPIIRDFRSFLSPHQITAGTSLSPEGIPPALRFAFMTRMLGYLSLAVNYHLHGLEVFGYHAVNLTLHILNAFLVYLVLSRALGGRREQDAPRGAAFSQVALFASLIFLCHPIQTHAVTYVTSRFVLLAAFFSLCSLYSYTTSRHAVGGKKSTVLLVVSVVSAALAMLCKEFTFTLPFLILLFEYTFYPGSISTHIKKAAPLALTLPIIPALVFLQRGQLGAVDSTMRTITAADSSGISRMDYLLTQSRVIVRYLELLLFPVGQNVDHDFAIQHSISSPAVAVSLLLIAALLALAATGLLRRKAAPPVIAFGLAWFFIGLSIESSIIPLGEISAEYRVYLPSMGIILIFAHGAKTIAERLSLGKVSSGLLAAAIILGLAVATGARNTVWQSEMSLWSDAAKKSPGKVRPHQNLALYYARAGNLEGARQELQKAISINPNDFELHNNLGVVLKQQGKNDEAIREYQTVLALQPGEVMARFNLGNVYLVQKRYDKALELYRSCLQSIPEYDELHNNLGIVYGKLGQREQSIKAFEEALRLNPSNINAKRNLDLARKVTTPPTAGR</sequence>
<feature type="repeat" description="TPR" evidence="3">
    <location>
        <begin position="481"/>
        <end position="514"/>
    </location>
</feature>
<evidence type="ECO:0000313" key="5">
    <source>
        <dbReference type="EMBL" id="QWV96523.1"/>
    </source>
</evidence>
<dbReference type="PROSITE" id="PS50005">
    <property type="entry name" value="TPR"/>
    <property type="match status" value="4"/>
</dbReference>
<evidence type="ECO:0000256" key="1">
    <source>
        <dbReference type="ARBA" id="ARBA00022737"/>
    </source>
</evidence>
<feature type="transmembrane region" description="Helical" evidence="4">
    <location>
        <begin position="98"/>
        <end position="119"/>
    </location>
</feature>
<keyword evidence="4" id="KW-0472">Membrane</keyword>
<organism evidence="5 6">
    <name type="scientific">Geomonas diazotrophica</name>
    <dbReference type="NCBI Taxonomy" id="2843197"/>
    <lineage>
        <taxon>Bacteria</taxon>
        <taxon>Pseudomonadati</taxon>
        <taxon>Thermodesulfobacteriota</taxon>
        <taxon>Desulfuromonadia</taxon>
        <taxon>Geobacterales</taxon>
        <taxon>Geobacteraceae</taxon>
        <taxon>Geomonas</taxon>
    </lineage>
</organism>
<feature type="transmembrane region" description="Helical" evidence="4">
    <location>
        <begin position="348"/>
        <end position="370"/>
    </location>
</feature>
<dbReference type="Pfam" id="PF07719">
    <property type="entry name" value="TPR_2"/>
    <property type="match status" value="1"/>
</dbReference>
<feature type="repeat" description="TPR" evidence="3">
    <location>
        <begin position="549"/>
        <end position="582"/>
    </location>
</feature>
<evidence type="ECO:0000256" key="4">
    <source>
        <dbReference type="SAM" id="Phobius"/>
    </source>
</evidence>
<keyword evidence="4" id="KW-0812">Transmembrane</keyword>
<keyword evidence="4" id="KW-1133">Transmembrane helix</keyword>
<feature type="repeat" description="TPR" evidence="3">
    <location>
        <begin position="515"/>
        <end position="548"/>
    </location>
</feature>
<keyword evidence="2 3" id="KW-0802">TPR repeat</keyword>
<dbReference type="Pfam" id="PF00515">
    <property type="entry name" value="TPR_1"/>
    <property type="match status" value="1"/>
</dbReference>
<keyword evidence="6" id="KW-1185">Reference proteome</keyword>
<dbReference type="InterPro" id="IPR013105">
    <property type="entry name" value="TPR_2"/>
</dbReference>
<dbReference type="Proteomes" id="UP000683493">
    <property type="component" value="Chromosome"/>
</dbReference>
<proteinExistence type="predicted"/>
<feature type="transmembrane region" description="Helical" evidence="4">
    <location>
        <begin position="405"/>
        <end position="424"/>
    </location>
</feature>
<feature type="transmembrane region" description="Helical" evidence="4">
    <location>
        <begin position="161"/>
        <end position="180"/>
    </location>
</feature>
<accession>A0ABX8JFI8</accession>
<dbReference type="PANTHER" id="PTHR44227:SF3">
    <property type="entry name" value="PROTEIN O-MANNOSYL-TRANSFERASE TMTC4"/>
    <property type="match status" value="1"/>
</dbReference>
<feature type="transmembrane region" description="Helical" evidence="4">
    <location>
        <begin position="376"/>
        <end position="393"/>
    </location>
</feature>
<dbReference type="InterPro" id="IPR052346">
    <property type="entry name" value="O-mannosyl-transferase_TMTC"/>
</dbReference>
<feature type="transmembrane region" description="Helical" evidence="4">
    <location>
        <begin position="192"/>
        <end position="208"/>
    </location>
</feature>
<dbReference type="InterPro" id="IPR019734">
    <property type="entry name" value="TPR_rpt"/>
</dbReference>
<dbReference type="Pfam" id="PF13432">
    <property type="entry name" value="TPR_16"/>
    <property type="match status" value="1"/>
</dbReference>
<dbReference type="SMART" id="SM00028">
    <property type="entry name" value="TPR"/>
    <property type="match status" value="4"/>
</dbReference>
<evidence type="ECO:0000256" key="3">
    <source>
        <dbReference type="PROSITE-ProRule" id="PRU00339"/>
    </source>
</evidence>
<evidence type="ECO:0000313" key="6">
    <source>
        <dbReference type="Proteomes" id="UP000683493"/>
    </source>
</evidence>